<evidence type="ECO:0000256" key="5">
    <source>
        <dbReference type="ARBA" id="ARBA00023085"/>
    </source>
</evidence>
<evidence type="ECO:0000256" key="6">
    <source>
        <dbReference type="SAM" id="SignalP"/>
    </source>
</evidence>
<dbReference type="Proteomes" id="UP001372338">
    <property type="component" value="Unassembled WGS sequence"/>
</dbReference>
<dbReference type="EMBL" id="JAYWIO010000003">
    <property type="protein sequence ID" value="KAK7272847.1"/>
    <property type="molecule type" value="Genomic_DNA"/>
</dbReference>
<evidence type="ECO:0000313" key="9">
    <source>
        <dbReference type="Proteomes" id="UP001372338"/>
    </source>
</evidence>
<comment type="pathway">
    <text evidence="2">Glycan metabolism; pectin degradation; 2-dehydro-3-deoxy-D-gluconate from pectin: step 1/5.</text>
</comment>
<protein>
    <recommendedName>
        <fullName evidence="7">Pectinesterase catalytic domain-containing protein</fullName>
    </recommendedName>
</protein>
<keyword evidence="6" id="KW-0732">Signal</keyword>
<dbReference type="InterPro" id="IPR011050">
    <property type="entry name" value="Pectin_lyase_fold/virulence"/>
</dbReference>
<feature type="chain" id="PRO_5042974446" description="Pectinesterase catalytic domain-containing protein" evidence="6">
    <location>
        <begin position="25"/>
        <end position="326"/>
    </location>
</feature>
<dbReference type="PANTHER" id="PTHR31707">
    <property type="entry name" value="PECTINESTERASE"/>
    <property type="match status" value="1"/>
</dbReference>
<evidence type="ECO:0000313" key="8">
    <source>
        <dbReference type="EMBL" id="KAK7272847.1"/>
    </source>
</evidence>
<dbReference type="InterPro" id="IPR000070">
    <property type="entry name" value="Pectinesterase_cat"/>
</dbReference>
<proteinExistence type="predicted"/>
<dbReference type="Pfam" id="PF01095">
    <property type="entry name" value="Pectinesterase"/>
    <property type="match status" value="1"/>
</dbReference>
<dbReference type="GO" id="GO:0042545">
    <property type="term" value="P:cell wall modification"/>
    <property type="evidence" value="ECO:0007669"/>
    <property type="project" value="InterPro"/>
</dbReference>
<dbReference type="AlphaFoldDB" id="A0AAN9FA98"/>
<dbReference type="InterPro" id="IPR012334">
    <property type="entry name" value="Pectin_lyas_fold"/>
</dbReference>
<feature type="signal peptide" evidence="6">
    <location>
        <begin position="1"/>
        <end position="24"/>
    </location>
</feature>
<evidence type="ECO:0000259" key="7">
    <source>
        <dbReference type="Pfam" id="PF01095"/>
    </source>
</evidence>
<reference evidence="8 9" key="1">
    <citation type="submission" date="2024-01" db="EMBL/GenBank/DDBJ databases">
        <title>The genomes of 5 underutilized Papilionoideae crops provide insights into root nodulation and disease resistanc.</title>
        <authorList>
            <person name="Yuan L."/>
        </authorList>
    </citation>
    <scope>NUCLEOTIDE SEQUENCE [LARGE SCALE GENOMIC DNA]</scope>
    <source>
        <strain evidence="8">ZHUSHIDOU_FW_LH</strain>
        <tissue evidence="8">Leaf</tissue>
    </source>
</reference>
<comment type="subcellular location">
    <subcellularLocation>
        <location evidence="1">Secreted</location>
        <location evidence="1">Cell wall</location>
    </subcellularLocation>
</comment>
<dbReference type="Gene3D" id="2.160.20.10">
    <property type="entry name" value="Single-stranded right-handed beta-helix, Pectin lyase-like"/>
    <property type="match status" value="1"/>
</dbReference>
<evidence type="ECO:0000256" key="2">
    <source>
        <dbReference type="ARBA" id="ARBA00005184"/>
    </source>
</evidence>
<keyword evidence="5" id="KW-0063">Aspartyl esterase</keyword>
<dbReference type="GO" id="GO:0030599">
    <property type="term" value="F:pectinesterase activity"/>
    <property type="evidence" value="ECO:0007669"/>
    <property type="project" value="InterPro"/>
</dbReference>
<accession>A0AAN9FA98</accession>
<name>A0AAN9FA98_CROPI</name>
<keyword evidence="3" id="KW-0134">Cell wall</keyword>
<evidence type="ECO:0000256" key="1">
    <source>
        <dbReference type="ARBA" id="ARBA00004191"/>
    </source>
</evidence>
<organism evidence="8 9">
    <name type="scientific">Crotalaria pallida</name>
    <name type="common">Smooth rattlebox</name>
    <name type="synonym">Crotalaria striata</name>
    <dbReference type="NCBI Taxonomy" id="3830"/>
    <lineage>
        <taxon>Eukaryota</taxon>
        <taxon>Viridiplantae</taxon>
        <taxon>Streptophyta</taxon>
        <taxon>Embryophyta</taxon>
        <taxon>Tracheophyta</taxon>
        <taxon>Spermatophyta</taxon>
        <taxon>Magnoliopsida</taxon>
        <taxon>eudicotyledons</taxon>
        <taxon>Gunneridae</taxon>
        <taxon>Pentapetalae</taxon>
        <taxon>rosids</taxon>
        <taxon>fabids</taxon>
        <taxon>Fabales</taxon>
        <taxon>Fabaceae</taxon>
        <taxon>Papilionoideae</taxon>
        <taxon>50 kb inversion clade</taxon>
        <taxon>genistoids sensu lato</taxon>
        <taxon>core genistoids</taxon>
        <taxon>Crotalarieae</taxon>
        <taxon>Crotalaria</taxon>
    </lineage>
</organism>
<sequence>MELSARVVLLIFLFVAFFVTCCYGGSHGHHHVPGYNVIVSKDGSGNYTSVDEAIKNAPNMSDTSYHIYIRAGTYEENLYIPQNKTNIRLFGDGAHRTIIFSNGTNNQPQIHGAGFNAAYMSFVNGAGLTAGQATAVRNAANNTIFYACSIEGYQDTLYTVKGTQWYENCEIYGTVDFIYGNAAAGFHDCMVYARFREVVTFIAQGRENPTDGTGFLFQRCNFTMSPEDHARKLEVSARLGRGWKPYSNVIIMGSYIDAMVAPNGWDQFHDVPTDKLTYVEYGNVGPGSNTDGRVKWPGVKAFHNLTELSLFLLARHSWIPLPWYPY</sequence>
<evidence type="ECO:0000256" key="3">
    <source>
        <dbReference type="ARBA" id="ARBA00022512"/>
    </source>
</evidence>
<dbReference type="SUPFAM" id="SSF51126">
    <property type="entry name" value="Pectin lyase-like"/>
    <property type="match status" value="1"/>
</dbReference>
<feature type="domain" description="Pectinesterase catalytic" evidence="7">
    <location>
        <begin position="36"/>
        <end position="311"/>
    </location>
</feature>
<comment type="caution">
    <text evidence="8">The sequence shown here is derived from an EMBL/GenBank/DDBJ whole genome shotgun (WGS) entry which is preliminary data.</text>
</comment>
<gene>
    <name evidence="8" type="ORF">RIF29_13887</name>
</gene>
<keyword evidence="9" id="KW-1185">Reference proteome</keyword>
<keyword evidence="3" id="KW-0964">Secreted</keyword>
<evidence type="ECO:0000256" key="4">
    <source>
        <dbReference type="ARBA" id="ARBA00022801"/>
    </source>
</evidence>
<keyword evidence="4" id="KW-0378">Hydrolase</keyword>